<dbReference type="EMBL" id="JAOYOD010000001">
    <property type="protein sequence ID" value="MCV9387832.1"/>
    <property type="molecule type" value="Genomic_DNA"/>
</dbReference>
<dbReference type="InterPro" id="IPR008969">
    <property type="entry name" value="CarboxyPept-like_regulatory"/>
</dbReference>
<accession>A0ABT3CW48</accession>
<feature type="chain" id="PRO_5046547023" evidence="1">
    <location>
        <begin position="24"/>
        <end position="822"/>
    </location>
</feature>
<dbReference type="SUPFAM" id="SSF49464">
    <property type="entry name" value="Carboxypeptidase regulatory domain-like"/>
    <property type="match status" value="1"/>
</dbReference>
<dbReference type="Pfam" id="PF13715">
    <property type="entry name" value="CarbopepD_reg_2"/>
    <property type="match status" value="1"/>
</dbReference>
<keyword evidence="1" id="KW-0732">Signal</keyword>
<gene>
    <name evidence="2" type="ORF">N7U62_14210</name>
</gene>
<reference evidence="2 3" key="1">
    <citation type="submission" date="2022-10" db="EMBL/GenBank/DDBJ databases">
        <title>Comparative genomics and taxonomic characterization of three novel marine species of genus Reichenbachiella exhibiting antioxidant and polysaccharide degradation activities.</title>
        <authorList>
            <person name="Muhammad N."/>
            <person name="Lee Y.-J."/>
            <person name="Ko J."/>
            <person name="Kim S.-G."/>
        </authorList>
    </citation>
    <scope>NUCLEOTIDE SEQUENCE [LARGE SCALE GENOMIC DNA]</scope>
    <source>
        <strain evidence="2 3">ABR2-5</strain>
    </source>
</reference>
<evidence type="ECO:0000313" key="3">
    <source>
        <dbReference type="Proteomes" id="UP001300692"/>
    </source>
</evidence>
<keyword evidence="3" id="KW-1185">Reference proteome</keyword>
<comment type="caution">
    <text evidence="2">The sequence shown here is derived from an EMBL/GenBank/DDBJ whole genome shotgun (WGS) entry which is preliminary data.</text>
</comment>
<evidence type="ECO:0000256" key="1">
    <source>
        <dbReference type="SAM" id="SignalP"/>
    </source>
</evidence>
<name>A0ABT3CW48_9BACT</name>
<dbReference type="InterPro" id="IPR043741">
    <property type="entry name" value="DUF5686"/>
</dbReference>
<protein>
    <submittedName>
        <fullName evidence="2">DUF5686 and carboxypeptidase regulatory-like domain-containing protein</fullName>
    </submittedName>
</protein>
<dbReference type="RefSeq" id="WP_264138650.1">
    <property type="nucleotide sequence ID" value="NZ_JAOYOD010000001.1"/>
</dbReference>
<organism evidence="2 3">
    <name type="scientific">Reichenbachiella ulvae</name>
    <dbReference type="NCBI Taxonomy" id="2980104"/>
    <lineage>
        <taxon>Bacteria</taxon>
        <taxon>Pseudomonadati</taxon>
        <taxon>Bacteroidota</taxon>
        <taxon>Cytophagia</taxon>
        <taxon>Cytophagales</taxon>
        <taxon>Reichenbachiellaceae</taxon>
        <taxon>Reichenbachiella</taxon>
    </lineage>
</organism>
<dbReference type="Pfam" id="PF18939">
    <property type="entry name" value="DUF5686"/>
    <property type="match status" value="1"/>
</dbReference>
<feature type="signal peptide" evidence="1">
    <location>
        <begin position="1"/>
        <end position="23"/>
    </location>
</feature>
<dbReference type="Proteomes" id="UP001300692">
    <property type="component" value="Unassembled WGS sequence"/>
</dbReference>
<sequence>MTRNSIRLLFITLLSLLTLNLSAQIKLQGKVTEKGSDEVVPFAHVFLKGTQIGTTTNMEGIFDLRVKSSSLPSDTLVVSSLGYITQSILLRGQSYIEIDLEPELRMMEDIVVKAGENPAYAVMDRIIKNKDQNNADKLDNYSCEEYSKIRFDLNHLTEKVKNNFFLKPFDYIWNNTDTTSDGVSYLTVLLVEKNSSHYYRRTPPKRKSIVEGKKVTGLPGPKILEFVEELYFTPNVYDNYIVILEKNFPSPLNNNYKLHYEYYLDSAGSGDNKTYNLQFEPKLERDLAFRGEMTIDSGSYAVQEISLRFDIMANVNFVRSYLVEQKYEAVDGEHWMLAESRVLGDYTVVENSSDLTGFFGRKHATYRNYQINDVPYLEAYNGIELVTETDSAELRGESYWQAIPDRQLDEKEEGVTQMVDQLETDPAFIFRKNLVMGFVSGYVPWKSWEIGDFYTFYSNNYVEDSRVKFGFRSDPDLAFPLSGSVYGAYGFKDEKWKYGLQLGYRLDTQNKNRIGASYRYDIMQLGRSINALPIDHILTSIVQIGSNESRLYEEEITGHYERELTTGLVTRLSYFRSEVAPTGDIQFEETVAGVVDNYTASGLTWTLKFNWQNKDLKGDFYHRDDFKKEFRRFPDLAIEYQYSGKSFGADVPFQKSRAYLRQHLRTKKLGYFQYHIEAGKTWGEVPYPYLNTPYSNQLVLYDDMAFNLMHYLEFITDQYFTVNVQQHFDGFIMDRIPLVNRLKWRSFVFAKGYWGELSQQNIDSPYLMPTGTVAMTEPYYEVGFGLENIFKIARMDFVWRLNDTTLPDSYTFIVKPSFRFSF</sequence>
<evidence type="ECO:0000313" key="2">
    <source>
        <dbReference type="EMBL" id="MCV9387832.1"/>
    </source>
</evidence>
<proteinExistence type="predicted"/>